<dbReference type="InterPro" id="IPR023996">
    <property type="entry name" value="TonB-dep_OMP_SusC/RagA"/>
</dbReference>
<feature type="domain" description="TonB-dependent receptor-like beta-barrel" evidence="12">
    <location>
        <begin position="422"/>
        <end position="1003"/>
    </location>
</feature>
<dbReference type="InterPro" id="IPR012910">
    <property type="entry name" value="Plug_dom"/>
</dbReference>
<keyword evidence="2 10" id="KW-0813">Transport</keyword>
<dbReference type="InterPro" id="IPR036942">
    <property type="entry name" value="Beta-barrel_TonB_sf"/>
</dbReference>
<keyword evidence="3 10" id="KW-1134">Transmembrane beta strand</keyword>
<keyword evidence="7 10" id="KW-0472">Membrane</keyword>
<feature type="domain" description="TonB-dependent receptor plug" evidence="13">
    <location>
        <begin position="142"/>
        <end position="243"/>
    </location>
</feature>
<evidence type="ECO:0000256" key="7">
    <source>
        <dbReference type="ARBA" id="ARBA00023136"/>
    </source>
</evidence>
<dbReference type="Gene3D" id="2.60.40.1120">
    <property type="entry name" value="Carboxypeptidase-like, regulatory domain"/>
    <property type="match status" value="1"/>
</dbReference>
<dbReference type="GO" id="GO:0009279">
    <property type="term" value="C:cell outer membrane"/>
    <property type="evidence" value="ECO:0007669"/>
    <property type="project" value="UniProtKB-SubCell"/>
</dbReference>
<dbReference type="Gene3D" id="2.40.170.20">
    <property type="entry name" value="TonB-dependent receptor, beta-barrel domain"/>
    <property type="match status" value="1"/>
</dbReference>
<evidence type="ECO:0000313" key="14">
    <source>
        <dbReference type="EMBL" id="QES89827.1"/>
    </source>
</evidence>
<dbReference type="GO" id="GO:0015344">
    <property type="term" value="F:siderophore uptake transmembrane transporter activity"/>
    <property type="evidence" value="ECO:0007669"/>
    <property type="project" value="TreeGrafter"/>
</dbReference>
<reference evidence="14 15" key="1">
    <citation type="submission" date="2019-09" db="EMBL/GenBank/DDBJ databases">
        <title>Complete genome sequence of Arachidicoccus sp. B3-10 isolated from apple orchard soil.</title>
        <authorList>
            <person name="Kim H.S."/>
            <person name="Han K.-I."/>
            <person name="Suh M.K."/>
            <person name="Lee K.C."/>
            <person name="Eom M.K."/>
            <person name="Kim J.-S."/>
            <person name="Kang S.W."/>
            <person name="Sin Y."/>
            <person name="Lee J.-S."/>
        </authorList>
    </citation>
    <scope>NUCLEOTIDE SEQUENCE [LARGE SCALE GENOMIC DNA]</scope>
    <source>
        <strain evidence="14 15">B3-10</strain>
    </source>
</reference>
<evidence type="ECO:0000313" key="15">
    <source>
        <dbReference type="Proteomes" id="UP000292424"/>
    </source>
</evidence>
<sequence length="1043" mass="114791">MQSKWYNHGTWRSYVLSAGICIFLSLLGQFSWAQKEAVLKGLIQKEDGLPLAGASITVKDAKAGFNQGTQTDSLGMFYVRNIPVGSLVTIQVSYQGYKSQTFNDYKLSGNTTTSFYAKLVRDTTNLDEVVVIGYGSQRRTTISNAVTKVELDGVGSRTMQNIGDVLQGKASGVTVSNEGGDPTAQPHVYVRGMGGLNGESALYVVDGVIYSGTPNLNPNDIASIDVLKDASAAIYGARASGGVILITTKKGKSGDMKVFADVKYGNQTAWRKLHSLNAKQYADAMNTAADNAGQARIPAFDASIYPDGQITKTDWVDDIFRSGETNEYNLNMSGGNEKSTYFMGFGYRKAEGILLNTYNQRYNGTINSEHKLTNWLTFGEHMQYNYSNGNGANTSNAYYGALVSAMFYPPSVPVYTSTGAFSGLPEDYAGSYGDVLNPVAYLKRLDSKSPTNILFINPYLEAKLAKGLKFRSNFSYTKTNSMVKTFTTKVPEIGRISTSNKLEQTTGDKTDILAEQTLSYDHRWNNHHIDAVGGVTYQNTTTTSTYVYGTDFDNEDKEYRYLENAGVIYKPTDVNNKQVLESYLARVNYDYASKYLLSVLGRRDGSSLVSKQNRFENYYSISGGWVLSKEKFLSNVSWIDLLKVRGSYGVLGNLGSLPAYSVSAPLATTTAYFGSSSAQAYGYSANILSNPDLKWAKSKQTDVGIDFNFLRNHFSMSVDYFNKLTSRMIMLQQLPSTSGVTGGQYINAGDARDRGLDFSLNYNSDQHRAFTYSVGMNFTKVSNKLLSLYGDNTSLSTTDINVRGVMMPVAIQVGDPLYAFNLVSTDGIFKSQEEIDNYKNASGGLIQPNAKPGDLKFIDANGDGTINDNDRVIKGSAFPNFSYGFSFNAAYKGFDINLFFQGVHGNKIFNSMKYLGLQAGLGGQHYNLWNKAENAWSESNPNGDVPRLSFADANGNYSVNSDYFLESGSYLRLKNLTIGYTFKNSLMKKLKLSSVRLFATSNNLLTFTKYTGFDPEVGMDNYGIDVARYPQARTILMGLNVNF</sequence>
<evidence type="ECO:0000256" key="11">
    <source>
        <dbReference type="RuleBase" id="RU003357"/>
    </source>
</evidence>
<comment type="subcellular location">
    <subcellularLocation>
        <location evidence="1 10">Cell outer membrane</location>
        <topology evidence="1 10">Multi-pass membrane protein</topology>
    </subcellularLocation>
</comment>
<dbReference type="NCBIfam" id="TIGR04056">
    <property type="entry name" value="OMP_RagA_SusC"/>
    <property type="match status" value="1"/>
</dbReference>
<evidence type="ECO:0000256" key="6">
    <source>
        <dbReference type="ARBA" id="ARBA00023077"/>
    </source>
</evidence>
<dbReference type="AlphaFoldDB" id="A0A5P2G3P8"/>
<dbReference type="InterPro" id="IPR037066">
    <property type="entry name" value="Plug_dom_sf"/>
</dbReference>
<dbReference type="NCBIfam" id="TIGR04057">
    <property type="entry name" value="SusC_RagA_signa"/>
    <property type="match status" value="1"/>
</dbReference>
<dbReference type="SUPFAM" id="SSF49464">
    <property type="entry name" value="Carboxypeptidase regulatory domain-like"/>
    <property type="match status" value="1"/>
</dbReference>
<keyword evidence="5" id="KW-0732">Signal</keyword>
<dbReference type="Gene3D" id="2.170.130.10">
    <property type="entry name" value="TonB-dependent receptor, plug domain"/>
    <property type="match status" value="1"/>
</dbReference>
<dbReference type="OrthoDB" id="9768177at2"/>
<evidence type="ECO:0000256" key="10">
    <source>
        <dbReference type="PROSITE-ProRule" id="PRU01360"/>
    </source>
</evidence>
<dbReference type="KEGG" id="arac:E0W69_014545"/>
<dbReference type="InterPro" id="IPR000531">
    <property type="entry name" value="Beta-barrel_TonB"/>
</dbReference>
<dbReference type="Pfam" id="PF13620">
    <property type="entry name" value="CarboxypepD_reg"/>
    <property type="match status" value="1"/>
</dbReference>
<comment type="similarity">
    <text evidence="10 11">Belongs to the TonB-dependent receptor family.</text>
</comment>
<dbReference type="Pfam" id="PF00593">
    <property type="entry name" value="TonB_dep_Rec_b-barrel"/>
    <property type="match status" value="1"/>
</dbReference>
<dbReference type="PANTHER" id="PTHR30069">
    <property type="entry name" value="TONB-DEPENDENT OUTER MEMBRANE RECEPTOR"/>
    <property type="match status" value="1"/>
</dbReference>
<accession>A0A5P2G3P8</accession>
<gene>
    <name evidence="14" type="ORF">E0W69_014545</name>
</gene>
<dbReference type="InterPro" id="IPR023997">
    <property type="entry name" value="TonB-dep_OMP_SusC/RagA_CS"/>
</dbReference>
<organism evidence="14 15">
    <name type="scientific">Rhizosphaericola mali</name>
    <dbReference type="NCBI Taxonomy" id="2545455"/>
    <lineage>
        <taxon>Bacteria</taxon>
        <taxon>Pseudomonadati</taxon>
        <taxon>Bacteroidota</taxon>
        <taxon>Chitinophagia</taxon>
        <taxon>Chitinophagales</taxon>
        <taxon>Chitinophagaceae</taxon>
        <taxon>Rhizosphaericola</taxon>
    </lineage>
</organism>
<dbReference type="Proteomes" id="UP000292424">
    <property type="component" value="Chromosome"/>
</dbReference>
<evidence type="ECO:0000259" key="12">
    <source>
        <dbReference type="Pfam" id="PF00593"/>
    </source>
</evidence>
<keyword evidence="4 10" id="KW-0812">Transmembrane</keyword>
<dbReference type="GO" id="GO:0044718">
    <property type="term" value="P:siderophore transmembrane transport"/>
    <property type="evidence" value="ECO:0007669"/>
    <property type="project" value="TreeGrafter"/>
</dbReference>
<keyword evidence="15" id="KW-1185">Reference proteome</keyword>
<name>A0A5P2G3P8_9BACT</name>
<evidence type="ECO:0000256" key="8">
    <source>
        <dbReference type="ARBA" id="ARBA00023170"/>
    </source>
</evidence>
<dbReference type="PANTHER" id="PTHR30069:SF29">
    <property type="entry name" value="HEMOGLOBIN AND HEMOGLOBIN-HAPTOGLOBIN-BINDING PROTEIN 1-RELATED"/>
    <property type="match status" value="1"/>
</dbReference>
<evidence type="ECO:0000256" key="5">
    <source>
        <dbReference type="ARBA" id="ARBA00022729"/>
    </source>
</evidence>
<evidence type="ECO:0000256" key="4">
    <source>
        <dbReference type="ARBA" id="ARBA00022692"/>
    </source>
</evidence>
<dbReference type="InterPro" id="IPR039426">
    <property type="entry name" value="TonB-dep_rcpt-like"/>
</dbReference>
<dbReference type="InterPro" id="IPR008969">
    <property type="entry name" value="CarboxyPept-like_regulatory"/>
</dbReference>
<evidence type="ECO:0000256" key="9">
    <source>
        <dbReference type="ARBA" id="ARBA00023237"/>
    </source>
</evidence>
<protein>
    <submittedName>
        <fullName evidence="14">TonB-dependent receptor</fullName>
    </submittedName>
</protein>
<dbReference type="Pfam" id="PF07715">
    <property type="entry name" value="Plug"/>
    <property type="match status" value="1"/>
</dbReference>
<dbReference type="PROSITE" id="PS52016">
    <property type="entry name" value="TONB_DEPENDENT_REC_3"/>
    <property type="match status" value="1"/>
</dbReference>
<keyword evidence="8 14" id="KW-0675">Receptor</keyword>
<evidence type="ECO:0000259" key="13">
    <source>
        <dbReference type="Pfam" id="PF07715"/>
    </source>
</evidence>
<dbReference type="SUPFAM" id="SSF56935">
    <property type="entry name" value="Porins"/>
    <property type="match status" value="1"/>
</dbReference>
<keyword evidence="6 11" id="KW-0798">TonB box</keyword>
<dbReference type="EMBL" id="CP044016">
    <property type="protein sequence ID" value="QES89827.1"/>
    <property type="molecule type" value="Genomic_DNA"/>
</dbReference>
<dbReference type="RefSeq" id="WP_131330785.1">
    <property type="nucleotide sequence ID" value="NZ_CP044016.1"/>
</dbReference>
<evidence type="ECO:0000256" key="1">
    <source>
        <dbReference type="ARBA" id="ARBA00004571"/>
    </source>
</evidence>
<evidence type="ECO:0000256" key="2">
    <source>
        <dbReference type="ARBA" id="ARBA00022448"/>
    </source>
</evidence>
<evidence type="ECO:0000256" key="3">
    <source>
        <dbReference type="ARBA" id="ARBA00022452"/>
    </source>
</evidence>
<keyword evidence="9 10" id="KW-0998">Cell outer membrane</keyword>
<proteinExistence type="inferred from homology"/>